<dbReference type="PANTHER" id="PTHR32179:SF3">
    <property type="entry name" value="NICOTINATE-NUCLEOTIDE PYROPHOSPHORYLASE [CARBOXYLATING]"/>
    <property type="match status" value="1"/>
</dbReference>
<comment type="function">
    <text evidence="1">Involved in the catabolism of quinolinic acid (QA).</text>
</comment>
<dbReference type="GO" id="GO:0004514">
    <property type="term" value="F:nicotinate-nucleotide diphosphorylase (carboxylating) activity"/>
    <property type="evidence" value="ECO:0007669"/>
    <property type="project" value="UniProtKB-EC"/>
</dbReference>
<dbReference type="Gene3D" id="3.20.20.70">
    <property type="entry name" value="Aldolase class I"/>
    <property type="match status" value="1"/>
</dbReference>
<comment type="similarity">
    <text evidence="3 10">Belongs to the NadC/ModD family.</text>
</comment>
<evidence type="ECO:0000256" key="8">
    <source>
        <dbReference type="ARBA" id="ARBA00033102"/>
    </source>
</evidence>
<dbReference type="InterPro" id="IPR036068">
    <property type="entry name" value="Nicotinate_pribotase-like_C"/>
</dbReference>
<evidence type="ECO:0000256" key="9">
    <source>
        <dbReference type="ARBA" id="ARBA00047445"/>
    </source>
</evidence>
<keyword evidence="14" id="KW-1185">Reference proteome</keyword>
<proteinExistence type="inferred from homology"/>
<evidence type="ECO:0000256" key="3">
    <source>
        <dbReference type="ARBA" id="ARBA00009400"/>
    </source>
</evidence>
<dbReference type="InterPro" id="IPR013785">
    <property type="entry name" value="Aldolase_TIM"/>
</dbReference>
<evidence type="ECO:0000256" key="2">
    <source>
        <dbReference type="ARBA" id="ARBA00004893"/>
    </source>
</evidence>
<dbReference type="EC" id="2.4.2.19" evidence="4"/>
<dbReference type="InterPro" id="IPR027277">
    <property type="entry name" value="NadC/ModD"/>
</dbReference>
<dbReference type="NCBIfam" id="TIGR00078">
    <property type="entry name" value="nadC"/>
    <property type="match status" value="1"/>
</dbReference>
<protein>
    <recommendedName>
        <fullName evidence="4">nicotinate-nucleotide diphosphorylase (carboxylating)</fullName>
        <ecNumber evidence="4">2.4.2.19</ecNumber>
    </recommendedName>
    <alternativeName>
        <fullName evidence="8">Quinolinate phosphoribosyltransferase [decarboxylating]</fullName>
    </alternativeName>
</protein>
<keyword evidence="7 10" id="KW-0808">Transferase</keyword>
<gene>
    <name evidence="13" type="primary">nadC</name>
    <name evidence="13" type="ORF">ACFQ22_12890</name>
</gene>
<evidence type="ECO:0000313" key="14">
    <source>
        <dbReference type="Proteomes" id="UP001597156"/>
    </source>
</evidence>
<dbReference type="Proteomes" id="UP001597156">
    <property type="component" value="Unassembled WGS sequence"/>
</dbReference>
<evidence type="ECO:0000259" key="12">
    <source>
        <dbReference type="Pfam" id="PF02749"/>
    </source>
</evidence>
<feature type="domain" description="Quinolinate phosphoribosyl transferase C-terminal" evidence="11">
    <location>
        <begin position="107"/>
        <end position="270"/>
    </location>
</feature>
<comment type="pathway">
    <text evidence="2">Cofactor biosynthesis; NAD(+) biosynthesis; nicotinate D-ribonucleotide from quinolinate: step 1/1.</text>
</comment>
<evidence type="ECO:0000256" key="4">
    <source>
        <dbReference type="ARBA" id="ARBA00011944"/>
    </source>
</evidence>
<name>A0ABW3PK64_9LACO</name>
<dbReference type="Pfam" id="PF02749">
    <property type="entry name" value="QRPTase_N"/>
    <property type="match status" value="1"/>
</dbReference>
<dbReference type="PIRSF" id="PIRSF006250">
    <property type="entry name" value="NadC_ModD"/>
    <property type="match status" value="1"/>
</dbReference>
<dbReference type="EMBL" id="JBHTLH010000043">
    <property type="protein sequence ID" value="MFD1126237.1"/>
    <property type="molecule type" value="Genomic_DNA"/>
</dbReference>
<evidence type="ECO:0000313" key="13">
    <source>
        <dbReference type="EMBL" id="MFD1126237.1"/>
    </source>
</evidence>
<evidence type="ECO:0000256" key="6">
    <source>
        <dbReference type="ARBA" id="ARBA00022676"/>
    </source>
</evidence>
<dbReference type="InterPro" id="IPR037128">
    <property type="entry name" value="Quinolinate_PRibosylTase_N_sf"/>
</dbReference>
<organism evidence="13 14">
    <name type="scientific">Lentilactobacillus raoultii</name>
    <dbReference type="NCBI Taxonomy" id="1987503"/>
    <lineage>
        <taxon>Bacteria</taxon>
        <taxon>Bacillati</taxon>
        <taxon>Bacillota</taxon>
        <taxon>Bacilli</taxon>
        <taxon>Lactobacillales</taxon>
        <taxon>Lactobacillaceae</taxon>
        <taxon>Lentilactobacillus</taxon>
    </lineage>
</organism>
<comment type="catalytic activity">
    <reaction evidence="9">
        <text>nicotinate beta-D-ribonucleotide + CO2 + diphosphate = quinolinate + 5-phospho-alpha-D-ribose 1-diphosphate + 2 H(+)</text>
        <dbReference type="Rhea" id="RHEA:12733"/>
        <dbReference type="ChEBI" id="CHEBI:15378"/>
        <dbReference type="ChEBI" id="CHEBI:16526"/>
        <dbReference type="ChEBI" id="CHEBI:29959"/>
        <dbReference type="ChEBI" id="CHEBI:33019"/>
        <dbReference type="ChEBI" id="CHEBI:57502"/>
        <dbReference type="ChEBI" id="CHEBI:58017"/>
        <dbReference type="EC" id="2.4.2.19"/>
    </reaction>
</comment>
<reference evidence="14" key="1">
    <citation type="journal article" date="2019" name="Int. J. Syst. Evol. Microbiol.">
        <title>The Global Catalogue of Microorganisms (GCM) 10K type strain sequencing project: providing services to taxonomists for standard genome sequencing and annotation.</title>
        <authorList>
            <consortium name="The Broad Institute Genomics Platform"/>
            <consortium name="The Broad Institute Genome Sequencing Center for Infectious Disease"/>
            <person name="Wu L."/>
            <person name="Ma J."/>
        </authorList>
    </citation>
    <scope>NUCLEOTIDE SEQUENCE [LARGE SCALE GENOMIC DNA]</scope>
    <source>
        <strain evidence="14">CCUG 71848</strain>
    </source>
</reference>
<keyword evidence="5" id="KW-0662">Pyridine nucleotide biosynthesis</keyword>
<dbReference type="Gene3D" id="3.90.1170.20">
    <property type="entry name" value="Quinolinate phosphoribosyl transferase, N-terminal domain"/>
    <property type="match status" value="1"/>
</dbReference>
<feature type="domain" description="Quinolinate phosphoribosyl transferase N-terminal" evidence="12">
    <location>
        <begin position="28"/>
        <end position="105"/>
    </location>
</feature>
<dbReference type="InterPro" id="IPR004393">
    <property type="entry name" value="NadC"/>
</dbReference>
<dbReference type="RefSeq" id="WP_121977224.1">
    <property type="nucleotide sequence ID" value="NZ_JBHTLH010000043.1"/>
</dbReference>
<accession>A0ABW3PK64</accession>
<evidence type="ECO:0000256" key="5">
    <source>
        <dbReference type="ARBA" id="ARBA00022642"/>
    </source>
</evidence>
<dbReference type="Pfam" id="PF01729">
    <property type="entry name" value="QRPTase_C"/>
    <property type="match status" value="1"/>
</dbReference>
<keyword evidence="6 10" id="KW-0328">Glycosyltransferase</keyword>
<comment type="caution">
    <text evidence="13">The sequence shown here is derived from an EMBL/GenBank/DDBJ whole genome shotgun (WGS) entry which is preliminary data.</text>
</comment>
<dbReference type="SUPFAM" id="SSF54675">
    <property type="entry name" value="Nicotinate/Quinolinate PRTase N-terminal domain-like"/>
    <property type="match status" value="1"/>
</dbReference>
<dbReference type="PANTHER" id="PTHR32179">
    <property type="entry name" value="NICOTINATE-NUCLEOTIDE PYROPHOSPHORYLASE [CARBOXYLATING]"/>
    <property type="match status" value="1"/>
</dbReference>
<dbReference type="CDD" id="cd01572">
    <property type="entry name" value="QPRTase"/>
    <property type="match status" value="1"/>
</dbReference>
<dbReference type="SUPFAM" id="SSF51690">
    <property type="entry name" value="Nicotinate/Quinolinate PRTase C-terminal domain-like"/>
    <property type="match status" value="1"/>
</dbReference>
<evidence type="ECO:0000256" key="10">
    <source>
        <dbReference type="PIRNR" id="PIRNR006250"/>
    </source>
</evidence>
<dbReference type="InterPro" id="IPR022412">
    <property type="entry name" value="Quinolinate_PRibosylTrfase_N"/>
</dbReference>
<evidence type="ECO:0000259" key="11">
    <source>
        <dbReference type="Pfam" id="PF01729"/>
    </source>
</evidence>
<dbReference type="InterPro" id="IPR002638">
    <property type="entry name" value="Quinolinate_PRibosylTrfase_C"/>
</dbReference>
<sequence>MNPILLNEKIADFLKEDIGFDDLSVRYLPTDKVLTGCFIAKQSGILCGQQVPQTAYDLLGDATYTPLVTDGTAVIKGQKIGKVTGKAAPILSSERVTLNLMQLMSGIATKTADCVKQLADPTIKITDTRKTTPGLRLFEKYAVTVGGGFNHRFDLTNAVMLKDNHIALAGGVKPAISMVRKQLGPLTPIEIEVETKSELQAAISSGADVIMFDNQSPETIKNWQQLVPDSIKTEASGGISEATIAQFAGCGVDFISMGNLTNAIAPLDISFLVEGAIKKPSF</sequence>
<evidence type="ECO:0000256" key="1">
    <source>
        <dbReference type="ARBA" id="ARBA00003237"/>
    </source>
</evidence>
<evidence type="ECO:0000256" key="7">
    <source>
        <dbReference type="ARBA" id="ARBA00022679"/>
    </source>
</evidence>